<keyword evidence="3" id="KW-1185">Reference proteome</keyword>
<feature type="region of interest" description="Disordered" evidence="1">
    <location>
        <begin position="1"/>
        <end position="27"/>
    </location>
</feature>
<dbReference type="PANTHER" id="PTHR33085">
    <property type="entry name" value="OS12G0113100 PROTEIN-RELATED"/>
    <property type="match status" value="1"/>
</dbReference>
<dbReference type="Pfam" id="PF07893">
    <property type="entry name" value="DUF1668"/>
    <property type="match status" value="1"/>
</dbReference>
<name>A0A8T0Q0U5_PANVG</name>
<proteinExistence type="predicted"/>
<dbReference type="EMBL" id="CM029050">
    <property type="protein sequence ID" value="KAG2568461.1"/>
    <property type="molecule type" value="Genomic_DNA"/>
</dbReference>
<evidence type="ECO:0000313" key="2">
    <source>
        <dbReference type="EMBL" id="KAG2568461.1"/>
    </source>
</evidence>
<protein>
    <submittedName>
        <fullName evidence="2">Uncharacterized protein</fullName>
    </submittedName>
</protein>
<reference evidence="2" key="1">
    <citation type="submission" date="2020-05" db="EMBL/GenBank/DDBJ databases">
        <title>WGS assembly of Panicum virgatum.</title>
        <authorList>
            <person name="Lovell J.T."/>
            <person name="Jenkins J."/>
            <person name="Shu S."/>
            <person name="Juenger T.E."/>
            <person name="Schmutz J."/>
        </authorList>
    </citation>
    <scope>NUCLEOTIDE SEQUENCE</scope>
    <source>
        <strain evidence="2">AP13</strain>
    </source>
</reference>
<feature type="non-terminal residue" evidence="2">
    <location>
        <position position="383"/>
    </location>
</feature>
<evidence type="ECO:0000313" key="3">
    <source>
        <dbReference type="Proteomes" id="UP000823388"/>
    </source>
</evidence>
<comment type="caution">
    <text evidence="2">The sequence shown here is derived from an EMBL/GenBank/DDBJ whole genome shotgun (WGS) entry which is preliminary data.</text>
</comment>
<organism evidence="2 3">
    <name type="scientific">Panicum virgatum</name>
    <name type="common">Blackwell switchgrass</name>
    <dbReference type="NCBI Taxonomy" id="38727"/>
    <lineage>
        <taxon>Eukaryota</taxon>
        <taxon>Viridiplantae</taxon>
        <taxon>Streptophyta</taxon>
        <taxon>Embryophyta</taxon>
        <taxon>Tracheophyta</taxon>
        <taxon>Spermatophyta</taxon>
        <taxon>Magnoliopsida</taxon>
        <taxon>Liliopsida</taxon>
        <taxon>Poales</taxon>
        <taxon>Poaceae</taxon>
        <taxon>PACMAD clade</taxon>
        <taxon>Panicoideae</taxon>
        <taxon>Panicodae</taxon>
        <taxon>Paniceae</taxon>
        <taxon>Panicinae</taxon>
        <taxon>Panicum</taxon>
        <taxon>Panicum sect. Hiantes</taxon>
    </lineage>
</organism>
<dbReference type="AlphaFoldDB" id="A0A8T0Q0U5"/>
<dbReference type="Proteomes" id="UP000823388">
    <property type="component" value="Chromosome 7N"/>
</dbReference>
<sequence>MSSFGSRRRGREQRCDEDDGAAAKRARRSQEHLYLVVDDWEGTGYSIHKLDVDEFESADAGDGGENKLRRLPEPCALRMEAPADRSKAIVAALGSKIFLVTDRLSDGAPMLIYDTETASLAVGPRLTPALRPVGFMFIVPVGQRLYAFNPRRADHQSFEEDEFRLSRRAERWSVGSVPAPMPLGKHELVTAYAVHPDGRTIFVSARNWSRLRGKRKGGTHSFDARSSVWTWHGEWKLPFQGRGYYVEELDAWLGLRRDGFLCSCAVASRGGAAARCRSGSSGGRHCSARMTPFPKRHVGSPIGATLTYMGDGRFCLAECAVRPGLGVDEALSGEDGCVLHVTIFEVKYGKRGDLETTALHLARSYLVTRYSTGGFSARAFWML</sequence>
<dbReference type="PANTHER" id="PTHR33085:SF47">
    <property type="entry name" value="OS02G0513400 PROTEIN"/>
    <property type="match status" value="1"/>
</dbReference>
<dbReference type="InterPro" id="IPR012871">
    <property type="entry name" value="DUF1668_ORYSA"/>
</dbReference>
<accession>A0A8T0Q0U5</accession>
<feature type="compositionally biased region" description="Basic residues" evidence="1">
    <location>
        <begin position="1"/>
        <end position="11"/>
    </location>
</feature>
<evidence type="ECO:0000256" key="1">
    <source>
        <dbReference type="SAM" id="MobiDB-lite"/>
    </source>
</evidence>
<gene>
    <name evidence="2" type="ORF">PVAP13_7NG318100</name>
</gene>